<evidence type="ECO:0000313" key="2">
    <source>
        <dbReference type="EMBL" id="SFA84342.1"/>
    </source>
</evidence>
<protein>
    <submittedName>
        <fullName evidence="2">Ketosteroid isomerase-related protein</fullName>
    </submittedName>
</protein>
<organism evidence="2 3">
    <name type="scientific">Lentibacillus halodurans</name>
    <dbReference type="NCBI Taxonomy" id="237679"/>
    <lineage>
        <taxon>Bacteria</taxon>
        <taxon>Bacillati</taxon>
        <taxon>Bacillota</taxon>
        <taxon>Bacilli</taxon>
        <taxon>Bacillales</taxon>
        <taxon>Bacillaceae</taxon>
        <taxon>Lentibacillus</taxon>
    </lineage>
</organism>
<dbReference type="AlphaFoldDB" id="A0A1I0W6M8"/>
<keyword evidence="3" id="KW-1185">Reference proteome</keyword>
<evidence type="ECO:0000259" key="1">
    <source>
        <dbReference type="Pfam" id="PF12680"/>
    </source>
</evidence>
<sequence>MTKNQEFFQKVNEAFASGDVDFLMENLAEDIQWEMVGNQKIQGKESVMEMLEPMRGVTLKDYVTNNIITHGNVAVIEGKMTVPDDGKDKTYAFCDIYKLHKFKNGKIKELTAFLIEVDEA</sequence>
<dbReference type="InterPro" id="IPR032710">
    <property type="entry name" value="NTF2-like_dom_sf"/>
</dbReference>
<feature type="domain" description="SnoaL-like" evidence="1">
    <location>
        <begin position="9"/>
        <end position="109"/>
    </location>
</feature>
<dbReference type="Gene3D" id="3.10.450.50">
    <property type="match status" value="1"/>
</dbReference>
<dbReference type="OrthoDB" id="6692273at2"/>
<proteinExistence type="predicted"/>
<dbReference type="GO" id="GO:0016853">
    <property type="term" value="F:isomerase activity"/>
    <property type="evidence" value="ECO:0007669"/>
    <property type="project" value="UniProtKB-KW"/>
</dbReference>
<accession>A0A1I0W6M8</accession>
<dbReference type="Proteomes" id="UP000198642">
    <property type="component" value="Unassembled WGS sequence"/>
</dbReference>
<name>A0A1I0W6M8_9BACI</name>
<reference evidence="2 3" key="1">
    <citation type="submission" date="2016-10" db="EMBL/GenBank/DDBJ databases">
        <authorList>
            <person name="de Groot N.N."/>
        </authorList>
    </citation>
    <scope>NUCLEOTIDE SEQUENCE [LARGE SCALE GENOMIC DNA]</scope>
    <source>
        <strain evidence="2 3">CGMCC 1.3702</strain>
    </source>
</reference>
<dbReference type="Pfam" id="PF12680">
    <property type="entry name" value="SnoaL_2"/>
    <property type="match status" value="1"/>
</dbReference>
<dbReference type="EMBL" id="FOJW01000002">
    <property type="protein sequence ID" value="SFA84342.1"/>
    <property type="molecule type" value="Genomic_DNA"/>
</dbReference>
<keyword evidence="2" id="KW-0413">Isomerase</keyword>
<dbReference type="RefSeq" id="WP_090233945.1">
    <property type="nucleotide sequence ID" value="NZ_FOJW01000002.1"/>
</dbReference>
<dbReference type="SUPFAM" id="SSF54427">
    <property type="entry name" value="NTF2-like"/>
    <property type="match status" value="1"/>
</dbReference>
<evidence type="ECO:0000313" key="3">
    <source>
        <dbReference type="Proteomes" id="UP000198642"/>
    </source>
</evidence>
<dbReference type="STRING" id="237679.SAMN04488072_102267"/>
<dbReference type="InterPro" id="IPR037401">
    <property type="entry name" value="SnoaL-like"/>
</dbReference>
<gene>
    <name evidence="2" type="ORF">SAMN04488072_102267</name>
</gene>